<dbReference type="RefSeq" id="WP_123201629.1">
    <property type="nucleotide sequence ID" value="NZ_RJMB01000011.1"/>
</dbReference>
<dbReference type="PRINTS" id="PR00081">
    <property type="entry name" value="GDHRDH"/>
</dbReference>
<evidence type="ECO:0000313" key="2">
    <source>
        <dbReference type="EMBL" id="RNL84458.1"/>
    </source>
</evidence>
<evidence type="ECO:0000313" key="3">
    <source>
        <dbReference type="Proteomes" id="UP000269198"/>
    </source>
</evidence>
<dbReference type="PANTHER" id="PTHR43313:SF1">
    <property type="entry name" value="3BETA-HYDROXYSTEROID DEHYDROGENASE DHS-16"/>
    <property type="match status" value="1"/>
</dbReference>
<dbReference type="PANTHER" id="PTHR43313">
    <property type="entry name" value="SHORT-CHAIN DEHYDROGENASE/REDUCTASE FAMILY 9C"/>
    <property type="match status" value="1"/>
</dbReference>
<dbReference type="CDD" id="cd05374">
    <property type="entry name" value="17beta-HSD-like_SDR_c"/>
    <property type="match status" value="1"/>
</dbReference>
<dbReference type="PRINTS" id="PR00080">
    <property type="entry name" value="SDRFAMILY"/>
</dbReference>
<organism evidence="2 3">
    <name type="scientific">Halostreptopolyspora alba</name>
    <dbReference type="NCBI Taxonomy" id="2487137"/>
    <lineage>
        <taxon>Bacteria</taxon>
        <taxon>Bacillati</taxon>
        <taxon>Actinomycetota</taxon>
        <taxon>Actinomycetes</taxon>
        <taxon>Streptosporangiales</taxon>
        <taxon>Nocardiopsidaceae</taxon>
        <taxon>Halostreptopolyspora</taxon>
    </lineage>
</organism>
<accession>A0A3N0E9E3</accession>
<comment type="similarity">
    <text evidence="1">Belongs to the short-chain dehydrogenases/reductases (SDR) family.</text>
</comment>
<dbReference type="Proteomes" id="UP000269198">
    <property type="component" value="Unassembled WGS sequence"/>
</dbReference>
<name>A0A3N0E9E3_9ACTN</name>
<comment type="caution">
    <text evidence="2">The sequence shown here is derived from an EMBL/GenBank/DDBJ whole genome shotgun (WGS) entry which is preliminary data.</text>
</comment>
<proteinExistence type="inferred from homology"/>
<dbReference type="InterPro" id="IPR002347">
    <property type="entry name" value="SDR_fam"/>
</dbReference>
<gene>
    <name evidence="2" type="ORF">EFW17_12670</name>
</gene>
<dbReference type="SUPFAM" id="SSF51735">
    <property type="entry name" value="NAD(P)-binding Rossmann-fold domains"/>
    <property type="match status" value="1"/>
</dbReference>
<dbReference type="GO" id="GO:0008202">
    <property type="term" value="P:steroid metabolic process"/>
    <property type="evidence" value="ECO:0007669"/>
    <property type="project" value="TreeGrafter"/>
</dbReference>
<dbReference type="EMBL" id="RJMB01000011">
    <property type="protein sequence ID" value="RNL84458.1"/>
    <property type="molecule type" value="Genomic_DNA"/>
</dbReference>
<evidence type="ECO:0000256" key="1">
    <source>
        <dbReference type="RuleBase" id="RU000363"/>
    </source>
</evidence>
<dbReference type="GO" id="GO:0016491">
    <property type="term" value="F:oxidoreductase activity"/>
    <property type="evidence" value="ECO:0007669"/>
    <property type="project" value="TreeGrafter"/>
</dbReference>
<dbReference type="AlphaFoldDB" id="A0A3N0E9E3"/>
<dbReference type="OrthoDB" id="3178062at2"/>
<keyword evidence="3" id="KW-1185">Reference proteome</keyword>
<dbReference type="Gene3D" id="3.40.50.720">
    <property type="entry name" value="NAD(P)-binding Rossmann-like Domain"/>
    <property type="match status" value="1"/>
</dbReference>
<sequence>MPDAGKSRAPVLLTGATGGVGRETTRALTERGFRVYAAARNPGALAGSANVHPIRLDVSDPASVASAAEELRAQGETSLSGVVNNAGIIVQGPLELVPDDELRRQFDVNVHGPARVIRAFLPFLRESRGRLINITAGTARLASPFLSPVSASKAALQSISDALRVELAAFNVPVVVIEPGALDTQIFDKAATAAEKARAEADPRTVRLYRNQITAMDKAQESLNPSSPGIVADAVVKALTVPRPKPRYTVGNDLRLLGLLTSLPLRTRDRLISQVMGLNKTTAENR</sequence>
<dbReference type="InterPro" id="IPR036291">
    <property type="entry name" value="NAD(P)-bd_dom_sf"/>
</dbReference>
<reference evidence="2 3" key="1">
    <citation type="submission" date="2018-11" db="EMBL/GenBank/DDBJ databases">
        <title>The genome draft of YIM 96095.</title>
        <authorList>
            <person name="Tang S.-K."/>
            <person name="Chunyu W.-X."/>
            <person name="Feng Y.-Z."/>
        </authorList>
    </citation>
    <scope>NUCLEOTIDE SEQUENCE [LARGE SCALE GENOMIC DNA]</scope>
    <source>
        <strain evidence="2 3">YIM 96095</strain>
    </source>
</reference>
<protein>
    <submittedName>
        <fullName evidence="2">SDR family oxidoreductase</fullName>
    </submittedName>
</protein>
<dbReference type="Pfam" id="PF00106">
    <property type="entry name" value="adh_short"/>
    <property type="match status" value="1"/>
</dbReference>